<dbReference type="InterPro" id="IPR001254">
    <property type="entry name" value="Trypsin_dom"/>
</dbReference>
<evidence type="ECO:0000259" key="2">
    <source>
        <dbReference type="PROSITE" id="PS50240"/>
    </source>
</evidence>
<dbReference type="RefSeq" id="XP_008562563.1">
    <property type="nucleotide sequence ID" value="XM_008564341.1"/>
</dbReference>
<dbReference type="InterPro" id="IPR043504">
    <property type="entry name" value="Peptidase_S1_PA_chymotrypsin"/>
</dbReference>
<name>A0ABM0Q2H2_GALVR</name>
<dbReference type="PANTHER" id="PTHR24271">
    <property type="entry name" value="KALLIKREIN-RELATED"/>
    <property type="match status" value="1"/>
</dbReference>
<keyword evidence="1" id="KW-1015">Disulfide bond</keyword>
<evidence type="ECO:0000256" key="1">
    <source>
        <dbReference type="ARBA" id="ARBA00023157"/>
    </source>
</evidence>
<dbReference type="SUPFAM" id="SSF50494">
    <property type="entry name" value="Trypsin-like serine proteases"/>
    <property type="match status" value="1"/>
</dbReference>
<evidence type="ECO:0000313" key="3">
    <source>
        <dbReference type="Proteomes" id="UP000694923"/>
    </source>
</evidence>
<gene>
    <name evidence="4" type="primary">LOC103582867</name>
</gene>
<dbReference type="Proteomes" id="UP000694923">
    <property type="component" value="Unplaced"/>
</dbReference>
<feature type="domain" description="Peptidase S1" evidence="2">
    <location>
        <begin position="1"/>
        <end position="133"/>
    </location>
</feature>
<reference evidence="4" key="1">
    <citation type="submission" date="2025-08" db="UniProtKB">
        <authorList>
            <consortium name="RefSeq"/>
        </authorList>
    </citation>
    <scope>IDENTIFICATION</scope>
</reference>
<dbReference type="PROSITE" id="PS50240">
    <property type="entry name" value="TRYPSIN_DOM"/>
    <property type="match status" value="1"/>
</dbReference>
<protein>
    <submittedName>
        <fullName evidence="4">Azurocidin-like</fullName>
    </submittedName>
</protein>
<accession>A0ABM0Q2H2</accession>
<dbReference type="PANTHER" id="PTHR24271:SF10">
    <property type="entry name" value="AZUROCIDIN"/>
    <property type="match status" value="1"/>
</dbReference>
<dbReference type="Gene3D" id="2.40.10.10">
    <property type="entry name" value="Trypsin-like serine proteases"/>
    <property type="match status" value="2"/>
</dbReference>
<keyword evidence="3" id="KW-1185">Reference proteome</keyword>
<sequence length="156" mass="16623">NVTELLELKLDREANLTSNVVLVLLTQQNVIVEAGTSCEVAIWGTCQTGGCLSCFPRVDNVTVTPKDHCRHNSVCTGVLTCQGGICQGDGGSPLICNGLAHGVASFTMEHCSWDPNFFTCVARFQNWIDSVLNPPAGLREAPSSRAEPVTCCGTQP</sequence>
<dbReference type="GeneID" id="103582867"/>
<dbReference type="InterPro" id="IPR009003">
    <property type="entry name" value="Peptidase_S1_PA"/>
</dbReference>
<dbReference type="SMART" id="SM00020">
    <property type="entry name" value="Tryp_SPc"/>
    <property type="match status" value="1"/>
</dbReference>
<feature type="non-terminal residue" evidence="4">
    <location>
        <position position="1"/>
    </location>
</feature>
<dbReference type="Pfam" id="PF00089">
    <property type="entry name" value="Trypsin"/>
    <property type="match status" value="1"/>
</dbReference>
<evidence type="ECO:0000313" key="4">
    <source>
        <dbReference type="RefSeq" id="XP_008562563.1"/>
    </source>
</evidence>
<proteinExistence type="predicted"/>
<organism evidence="3 4">
    <name type="scientific">Galeopterus variegatus</name>
    <name type="common">Malayan flying lemur</name>
    <name type="synonym">Cynocephalus variegatus</name>
    <dbReference type="NCBI Taxonomy" id="482537"/>
    <lineage>
        <taxon>Eukaryota</taxon>
        <taxon>Metazoa</taxon>
        <taxon>Chordata</taxon>
        <taxon>Craniata</taxon>
        <taxon>Vertebrata</taxon>
        <taxon>Euteleostomi</taxon>
        <taxon>Mammalia</taxon>
        <taxon>Eutheria</taxon>
        <taxon>Euarchontoglires</taxon>
        <taxon>Dermoptera</taxon>
        <taxon>Cynocephalidae</taxon>
        <taxon>Galeopterus</taxon>
    </lineage>
</organism>